<name>A0A317FC07_9PROT</name>
<dbReference type="OrthoDB" id="9813092at2"/>
<dbReference type="AlphaFoldDB" id="A0A317FC07"/>
<dbReference type="InterPro" id="IPR040079">
    <property type="entry name" value="Glutathione_S-Trfase"/>
</dbReference>
<dbReference type="InterPro" id="IPR036282">
    <property type="entry name" value="Glutathione-S-Trfase_C_sf"/>
</dbReference>
<comment type="caution">
    <text evidence="4">The sequence shown here is derived from an EMBL/GenBank/DDBJ whole genome shotgun (WGS) entry which is preliminary data.</text>
</comment>
<feature type="domain" description="GST N-terminal" evidence="2">
    <location>
        <begin position="1"/>
        <end position="82"/>
    </location>
</feature>
<keyword evidence="5" id="KW-1185">Reference proteome</keyword>
<evidence type="ECO:0000313" key="4">
    <source>
        <dbReference type="EMBL" id="PWS35972.1"/>
    </source>
</evidence>
<dbReference type="GO" id="GO:0006749">
    <property type="term" value="P:glutathione metabolic process"/>
    <property type="evidence" value="ECO:0007669"/>
    <property type="project" value="TreeGrafter"/>
</dbReference>
<organism evidence="4 5">
    <name type="scientific">Falsiroseomonas bella</name>
    <dbReference type="NCBI Taxonomy" id="2184016"/>
    <lineage>
        <taxon>Bacteria</taxon>
        <taxon>Pseudomonadati</taxon>
        <taxon>Pseudomonadota</taxon>
        <taxon>Alphaproteobacteria</taxon>
        <taxon>Acetobacterales</taxon>
        <taxon>Roseomonadaceae</taxon>
        <taxon>Falsiroseomonas</taxon>
    </lineage>
</organism>
<dbReference type="Pfam" id="PF13417">
    <property type="entry name" value="GST_N_3"/>
    <property type="match status" value="1"/>
</dbReference>
<dbReference type="SFLD" id="SFLDG00358">
    <property type="entry name" value="Main_(cytGST)"/>
    <property type="match status" value="1"/>
</dbReference>
<dbReference type="Pfam" id="PF13410">
    <property type="entry name" value="GST_C_2"/>
    <property type="match status" value="1"/>
</dbReference>
<dbReference type="RefSeq" id="WP_109872338.1">
    <property type="nucleotide sequence ID" value="NZ_QGNA01000004.1"/>
</dbReference>
<dbReference type="NCBIfam" id="TIGR01262">
    <property type="entry name" value="maiA"/>
    <property type="match status" value="1"/>
</dbReference>
<comment type="similarity">
    <text evidence="1">Belongs to the GST superfamily. Zeta family.</text>
</comment>
<protein>
    <submittedName>
        <fullName evidence="4">Maleylacetoacetate isomerase</fullName>
    </submittedName>
</protein>
<dbReference type="Proteomes" id="UP000245765">
    <property type="component" value="Unassembled WGS sequence"/>
</dbReference>
<dbReference type="GO" id="GO:0016034">
    <property type="term" value="F:maleylacetoacetate isomerase activity"/>
    <property type="evidence" value="ECO:0007669"/>
    <property type="project" value="TreeGrafter"/>
</dbReference>
<dbReference type="EMBL" id="QGNA01000004">
    <property type="protein sequence ID" value="PWS35972.1"/>
    <property type="molecule type" value="Genomic_DNA"/>
</dbReference>
<dbReference type="PROSITE" id="PS50405">
    <property type="entry name" value="GST_CTER"/>
    <property type="match status" value="1"/>
</dbReference>
<sequence length="210" mass="22853">MDIALHDHPTSSAAWRVRIALAFKDVPYRRVAVDLRQHAQHTPAYRAVNPQGRVPTLEVDGVALMQSLVIIDWLDRRFPQPRLIPEADLPRARALAMANIVACDMHPLCKQTVMAQLTGRFGAEPAGLAAWQHHWLGEGLSALEALADPEGPFLVGDGPGVAEICVVPQLFNARLWGAPLHGYPRLLRAEAACAALPAFRAAHPDTVRGA</sequence>
<dbReference type="SUPFAM" id="SSF52833">
    <property type="entry name" value="Thioredoxin-like"/>
    <property type="match status" value="1"/>
</dbReference>
<dbReference type="PANTHER" id="PTHR42673">
    <property type="entry name" value="MALEYLACETOACETATE ISOMERASE"/>
    <property type="match status" value="1"/>
</dbReference>
<dbReference type="Gene3D" id="3.40.30.10">
    <property type="entry name" value="Glutaredoxin"/>
    <property type="match status" value="1"/>
</dbReference>
<dbReference type="InterPro" id="IPR010987">
    <property type="entry name" value="Glutathione-S-Trfase_C-like"/>
</dbReference>
<evidence type="ECO:0000259" key="3">
    <source>
        <dbReference type="PROSITE" id="PS50405"/>
    </source>
</evidence>
<accession>A0A317FC07</accession>
<reference evidence="5" key="1">
    <citation type="submission" date="2018-05" db="EMBL/GenBank/DDBJ databases">
        <authorList>
            <person name="Du Z."/>
            <person name="Wang X."/>
        </authorList>
    </citation>
    <scope>NUCLEOTIDE SEQUENCE [LARGE SCALE GENOMIC DNA]</scope>
    <source>
        <strain evidence="5">CQN31</strain>
    </source>
</reference>
<proteinExistence type="inferred from homology"/>
<dbReference type="SUPFAM" id="SSF47616">
    <property type="entry name" value="GST C-terminal domain-like"/>
    <property type="match status" value="1"/>
</dbReference>
<dbReference type="Gene3D" id="1.20.1050.10">
    <property type="match status" value="1"/>
</dbReference>
<keyword evidence="4" id="KW-0413">Isomerase</keyword>
<dbReference type="PANTHER" id="PTHR42673:SF4">
    <property type="entry name" value="MALEYLACETOACETATE ISOMERASE"/>
    <property type="match status" value="1"/>
</dbReference>
<dbReference type="SFLD" id="SFLDS00019">
    <property type="entry name" value="Glutathione_Transferase_(cytos"/>
    <property type="match status" value="1"/>
</dbReference>
<dbReference type="InterPro" id="IPR036249">
    <property type="entry name" value="Thioredoxin-like_sf"/>
</dbReference>
<dbReference type="GO" id="GO:0005737">
    <property type="term" value="C:cytoplasm"/>
    <property type="evidence" value="ECO:0007669"/>
    <property type="project" value="InterPro"/>
</dbReference>
<dbReference type="InterPro" id="IPR004045">
    <property type="entry name" value="Glutathione_S-Trfase_N"/>
</dbReference>
<dbReference type="GO" id="GO:0006559">
    <property type="term" value="P:L-phenylalanine catabolic process"/>
    <property type="evidence" value="ECO:0007669"/>
    <property type="project" value="TreeGrafter"/>
</dbReference>
<dbReference type="InterPro" id="IPR005955">
    <property type="entry name" value="GST_Zeta"/>
</dbReference>
<dbReference type="PROSITE" id="PS50404">
    <property type="entry name" value="GST_NTER"/>
    <property type="match status" value="1"/>
</dbReference>
<gene>
    <name evidence="4" type="primary">maiA</name>
    <name evidence="4" type="ORF">DFH01_20685</name>
</gene>
<dbReference type="GO" id="GO:0004364">
    <property type="term" value="F:glutathione transferase activity"/>
    <property type="evidence" value="ECO:0007669"/>
    <property type="project" value="TreeGrafter"/>
</dbReference>
<evidence type="ECO:0000256" key="1">
    <source>
        <dbReference type="ARBA" id="ARBA00010007"/>
    </source>
</evidence>
<feature type="domain" description="GST C-terminal" evidence="3">
    <location>
        <begin position="87"/>
        <end position="210"/>
    </location>
</feature>
<evidence type="ECO:0000313" key="5">
    <source>
        <dbReference type="Proteomes" id="UP000245765"/>
    </source>
</evidence>
<evidence type="ECO:0000259" key="2">
    <source>
        <dbReference type="PROSITE" id="PS50404"/>
    </source>
</evidence>